<proteinExistence type="predicted"/>
<dbReference type="EMBL" id="BBLG01000005">
    <property type="protein sequence ID" value="GAK76838.1"/>
    <property type="molecule type" value="Genomic_DNA"/>
</dbReference>
<dbReference type="AlphaFoldDB" id="A0A081DD42"/>
<evidence type="ECO:0000313" key="2">
    <source>
        <dbReference type="Proteomes" id="UP000028980"/>
    </source>
</evidence>
<name>A0A081DD42_NONUL</name>
<gene>
    <name evidence="1" type="ORF">JCM19296_2438</name>
</gene>
<organism evidence="1 2">
    <name type="scientific">Nonlabens ulvanivorans</name>
    <name type="common">Persicivirga ulvanivorans</name>
    <dbReference type="NCBI Taxonomy" id="906888"/>
    <lineage>
        <taxon>Bacteria</taxon>
        <taxon>Pseudomonadati</taxon>
        <taxon>Bacteroidota</taxon>
        <taxon>Flavobacteriia</taxon>
        <taxon>Flavobacteriales</taxon>
        <taxon>Flavobacteriaceae</taxon>
        <taxon>Nonlabens</taxon>
    </lineage>
</organism>
<reference evidence="1 2" key="1">
    <citation type="journal article" date="2014" name="Genome Announc.">
        <title>Draft Genome Sequences of Marine Flavobacterium Nonlabens Strains NR17, NR24, NR27, NR32, NR33, and Ara13.</title>
        <authorList>
            <person name="Nakanishi M."/>
            <person name="Meirelles P."/>
            <person name="Suzuki R."/>
            <person name="Takatani N."/>
            <person name="Mino S."/>
            <person name="Suda W."/>
            <person name="Oshima K."/>
            <person name="Hattori M."/>
            <person name="Ohkuma M."/>
            <person name="Hosokawa M."/>
            <person name="Miyashita K."/>
            <person name="Thompson F.L."/>
            <person name="Niwa A."/>
            <person name="Sawabe T."/>
            <person name="Sawabe T."/>
        </authorList>
    </citation>
    <scope>NUCLEOTIDE SEQUENCE [LARGE SCALE GENOMIC DNA]</scope>
    <source>
        <strain evidence="2">JCM19296</strain>
    </source>
</reference>
<protein>
    <submittedName>
        <fullName evidence="1">Uncharacterized protein DUF547</fullName>
    </submittedName>
</protein>
<accession>A0A081DD42</accession>
<dbReference type="PROSITE" id="PS51257">
    <property type="entry name" value="PROKAR_LIPOPROTEIN"/>
    <property type="match status" value="1"/>
</dbReference>
<evidence type="ECO:0000313" key="1">
    <source>
        <dbReference type="EMBL" id="GAK76838.1"/>
    </source>
</evidence>
<dbReference type="Proteomes" id="UP000028980">
    <property type="component" value="Unassembled WGS sequence"/>
</dbReference>
<sequence>MKFIYSIISLFILSSCVGGKDLNYTSLSNGEEITDATSTVLDHQPWMIY</sequence>
<comment type="caution">
    <text evidence="1">The sequence shown here is derived from an EMBL/GenBank/DDBJ whole genome shotgun (WGS) entry which is preliminary data.</text>
</comment>